<dbReference type="OrthoDB" id="322515at2157"/>
<comment type="caution">
    <text evidence="1">The sequence shown here is derived from an EMBL/GenBank/DDBJ whole genome shotgun (WGS) entry which is preliminary data.</text>
</comment>
<keyword evidence="2" id="KW-1185">Reference proteome</keyword>
<dbReference type="EMBL" id="QPHM01000001">
    <property type="protein sequence ID" value="RCU45905.1"/>
    <property type="molecule type" value="Genomic_DNA"/>
</dbReference>
<proteinExistence type="predicted"/>
<organism evidence="1 2">
    <name type="scientific">Haloplanus salinus</name>
    <dbReference type="NCBI Taxonomy" id="1126245"/>
    <lineage>
        <taxon>Archaea</taxon>
        <taxon>Methanobacteriati</taxon>
        <taxon>Methanobacteriota</taxon>
        <taxon>Stenosarchaea group</taxon>
        <taxon>Halobacteria</taxon>
        <taxon>Halobacteriales</taxon>
        <taxon>Haloferacaceae</taxon>
        <taxon>Haloplanus</taxon>
    </lineage>
</organism>
<evidence type="ECO:0000313" key="2">
    <source>
        <dbReference type="Proteomes" id="UP000252189"/>
    </source>
</evidence>
<dbReference type="AlphaFoldDB" id="A0A368N8K3"/>
<reference evidence="1 2" key="1">
    <citation type="submission" date="2018-07" db="EMBL/GenBank/DDBJ databases">
        <title>Genome sequences of Haloplanus salinus JCM 18368T.</title>
        <authorList>
            <person name="Kim Y.B."/>
            <person name="Roh S.W."/>
        </authorList>
    </citation>
    <scope>NUCLEOTIDE SEQUENCE [LARGE SCALE GENOMIC DNA]</scope>
    <source>
        <strain evidence="1 2">JCM 18368</strain>
    </source>
</reference>
<protein>
    <recommendedName>
        <fullName evidence="3">Type I restriction enzyme R protein N-terminal domain-containing protein</fullName>
    </recommendedName>
</protein>
<dbReference type="RefSeq" id="WP_114447459.1">
    <property type="nucleotide sequence ID" value="NZ_QPHM01000001.1"/>
</dbReference>
<dbReference type="Proteomes" id="UP000252189">
    <property type="component" value="Unassembled WGS sequence"/>
</dbReference>
<accession>A0A368N8K3</accession>
<evidence type="ECO:0000313" key="1">
    <source>
        <dbReference type="EMBL" id="RCU45905.1"/>
    </source>
</evidence>
<evidence type="ECO:0008006" key="3">
    <source>
        <dbReference type="Google" id="ProtNLM"/>
    </source>
</evidence>
<dbReference type="Gene3D" id="3.90.1570.30">
    <property type="match status" value="1"/>
</dbReference>
<gene>
    <name evidence="1" type="ORF">DU504_00440</name>
</gene>
<name>A0A368N8K3_9EURY</name>
<sequence length="237" mass="27269">MTDAQLGGFDRYSDRVRRQLRTFPLKFRELSEGGELRRVLDATGTKTLRGPIVGQQPEVFTEQYLIEPVLHALGYTDPASPEYDGTGGHFVRRPTTFRTVEKKRPDYLLKRVDPSLVCILEAKAANREQKSERAATTDIREYIEVNTFCKYLRELDHEYLIAIGTDGLRWTLWRSRLQDDSEGRVCRVDLSPEIKAIAKRLDVIEGESDRTPDEIRGALTRFVDHFAVDRLPSKIKE</sequence>